<feature type="region of interest" description="Disordered" evidence="1">
    <location>
        <begin position="1"/>
        <end position="83"/>
    </location>
</feature>
<accession>A0AAV4HH93</accession>
<feature type="compositionally biased region" description="Polar residues" evidence="1">
    <location>
        <begin position="1"/>
        <end position="22"/>
    </location>
</feature>
<evidence type="ECO:0000256" key="1">
    <source>
        <dbReference type="SAM" id="MobiDB-lite"/>
    </source>
</evidence>
<evidence type="ECO:0000313" key="3">
    <source>
        <dbReference type="Proteomes" id="UP000762676"/>
    </source>
</evidence>
<dbReference type="EMBL" id="BMAT01002033">
    <property type="protein sequence ID" value="GFR97512.1"/>
    <property type="molecule type" value="Genomic_DNA"/>
</dbReference>
<keyword evidence="3" id="KW-1185">Reference proteome</keyword>
<feature type="non-terminal residue" evidence="2">
    <location>
        <position position="146"/>
    </location>
</feature>
<comment type="caution">
    <text evidence="2">The sequence shown here is derived from an EMBL/GenBank/DDBJ whole genome shotgun (WGS) entry which is preliminary data.</text>
</comment>
<dbReference type="Proteomes" id="UP000762676">
    <property type="component" value="Unassembled WGS sequence"/>
</dbReference>
<feature type="non-terminal residue" evidence="2">
    <location>
        <position position="1"/>
    </location>
</feature>
<gene>
    <name evidence="2" type="ORF">ElyMa_000994600</name>
</gene>
<organism evidence="2 3">
    <name type="scientific">Elysia marginata</name>
    <dbReference type="NCBI Taxonomy" id="1093978"/>
    <lineage>
        <taxon>Eukaryota</taxon>
        <taxon>Metazoa</taxon>
        <taxon>Spiralia</taxon>
        <taxon>Lophotrochozoa</taxon>
        <taxon>Mollusca</taxon>
        <taxon>Gastropoda</taxon>
        <taxon>Heterobranchia</taxon>
        <taxon>Euthyneura</taxon>
        <taxon>Panpulmonata</taxon>
        <taxon>Sacoglossa</taxon>
        <taxon>Placobranchoidea</taxon>
        <taxon>Plakobranchidae</taxon>
        <taxon>Elysia</taxon>
    </lineage>
</organism>
<name>A0AAV4HH93_9GAST</name>
<protein>
    <submittedName>
        <fullName evidence="2">YSIRK family gram-positive signal peptide</fullName>
    </submittedName>
</protein>
<feature type="compositionally biased region" description="Polar residues" evidence="1">
    <location>
        <begin position="42"/>
        <end position="71"/>
    </location>
</feature>
<dbReference type="AlphaFoldDB" id="A0AAV4HH93"/>
<proteinExistence type="predicted"/>
<reference evidence="2 3" key="1">
    <citation type="journal article" date="2021" name="Elife">
        <title>Chloroplast acquisition without the gene transfer in kleptoplastic sea slugs, Plakobranchus ocellatus.</title>
        <authorList>
            <person name="Maeda T."/>
            <person name="Takahashi S."/>
            <person name="Yoshida T."/>
            <person name="Shimamura S."/>
            <person name="Takaki Y."/>
            <person name="Nagai Y."/>
            <person name="Toyoda A."/>
            <person name="Suzuki Y."/>
            <person name="Arimoto A."/>
            <person name="Ishii H."/>
            <person name="Satoh N."/>
            <person name="Nishiyama T."/>
            <person name="Hasebe M."/>
            <person name="Maruyama T."/>
            <person name="Minagawa J."/>
            <person name="Obokata J."/>
            <person name="Shigenobu S."/>
        </authorList>
    </citation>
    <scope>NUCLEOTIDE SEQUENCE [LARGE SCALE GENOMIC DNA]</scope>
</reference>
<evidence type="ECO:0000313" key="2">
    <source>
        <dbReference type="EMBL" id="GFR97512.1"/>
    </source>
</evidence>
<sequence length="146" mass="15465">APASPLQPSTPAASASPLQPSTPAAPASPLQPSTPAAPASPLQPSTPAAQSSATLCSTNMPPAPVGSSTEPPTAALPSELTPSKETLMKRLLLMVRGWDEHTFFDMMRRRQECVGVEGQEPEYQEFIYLWSQVVSAPSFENLPLPQ</sequence>